<dbReference type="RefSeq" id="WP_142904836.1">
    <property type="nucleotide sequence ID" value="NZ_ML660094.1"/>
</dbReference>
<dbReference type="PANTHER" id="PTHR38600:SF2">
    <property type="entry name" value="SLL0088 PROTEIN"/>
    <property type="match status" value="1"/>
</dbReference>
<dbReference type="InterPro" id="IPR001845">
    <property type="entry name" value="HTH_ArsR_DNA-bd_dom"/>
</dbReference>
<dbReference type="CDD" id="cd00090">
    <property type="entry name" value="HTH_ARSR"/>
    <property type="match status" value="1"/>
</dbReference>
<sequence length="113" mass="12931">MTNYINSVDRVFHALADPTRLAVVEQLCQGPASVKELAAPFEMALPSFLQHLRVLESEGLVVSEKQGRVRTYRIAPKTLNRVEDWITHQRAYWESALDRLQEYADASNRSETE</sequence>
<dbReference type="InterPro" id="IPR036390">
    <property type="entry name" value="WH_DNA-bd_sf"/>
</dbReference>
<feature type="domain" description="HTH arsR-type" evidence="1">
    <location>
        <begin position="1"/>
        <end position="104"/>
    </location>
</feature>
<evidence type="ECO:0000313" key="3">
    <source>
        <dbReference type="Proteomes" id="UP000319732"/>
    </source>
</evidence>
<dbReference type="PANTHER" id="PTHR38600">
    <property type="entry name" value="TRANSCRIPTIONAL REGULATORY PROTEIN"/>
    <property type="match status" value="1"/>
</dbReference>
<comment type="caution">
    <text evidence="2">The sequence shown here is derived from an EMBL/GenBank/DDBJ whole genome shotgun (WGS) entry which is preliminary data.</text>
</comment>
<dbReference type="OrthoDB" id="46768at2"/>
<accession>A0A545TLG1</accession>
<dbReference type="GO" id="GO:0003700">
    <property type="term" value="F:DNA-binding transcription factor activity"/>
    <property type="evidence" value="ECO:0007669"/>
    <property type="project" value="InterPro"/>
</dbReference>
<dbReference type="Pfam" id="PF01022">
    <property type="entry name" value="HTH_5"/>
    <property type="match status" value="1"/>
</dbReference>
<dbReference type="AlphaFoldDB" id="A0A545TLG1"/>
<dbReference type="SUPFAM" id="SSF46785">
    <property type="entry name" value="Winged helix' DNA-binding domain"/>
    <property type="match status" value="1"/>
</dbReference>
<gene>
    <name evidence="2" type="ORF">FKG94_13320</name>
</gene>
<dbReference type="InterPro" id="IPR036388">
    <property type="entry name" value="WH-like_DNA-bd_sf"/>
</dbReference>
<evidence type="ECO:0000313" key="2">
    <source>
        <dbReference type="EMBL" id="TQV78057.1"/>
    </source>
</evidence>
<protein>
    <submittedName>
        <fullName evidence="2">Helix-turn-helix transcriptional regulator</fullName>
    </submittedName>
</protein>
<dbReference type="EMBL" id="VHSG01000013">
    <property type="protein sequence ID" value="TQV78057.1"/>
    <property type="molecule type" value="Genomic_DNA"/>
</dbReference>
<dbReference type="PRINTS" id="PR00778">
    <property type="entry name" value="HTHARSR"/>
</dbReference>
<dbReference type="InterPro" id="IPR011991">
    <property type="entry name" value="ArsR-like_HTH"/>
</dbReference>
<dbReference type="PROSITE" id="PS50987">
    <property type="entry name" value="HTH_ARSR_2"/>
    <property type="match status" value="1"/>
</dbReference>
<organism evidence="2 3">
    <name type="scientific">Exilibacterium tricleocarpae</name>
    <dbReference type="NCBI Taxonomy" id="2591008"/>
    <lineage>
        <taxon>Bacteria</taxon>
        <taxon>Pseudomonadati</taxon>
        <taxon>Pseudomonadota</taxon>
        <taxon>Gammaproteobacteria</taxon>
        <taxon>Cellvibrionales</taxon>
        <taxon>Cellvibrionaceae</taxon>
        <taxon>Exilibacterium</taxon>
    </lineage>
</organism>
<dbReference type="Gene3D" id="1.10.10.10">
    <property type="entry name" value="Winged helix-like DNA-binding domain superfamily/Winged helix DNA-binding domain"/>
    <property type="match status" value="1"/>
</dbReference>
<keyword evidence="3" id="KW-1185">Reference proteome</keyword>
<proteinExistence type="predicted"/>
<name>A0A545TLG1_9GAMM</name>
<dbReference type="NCBIfam" id="NF033788">
    <property type="entry name" value="HTH_metalloreg"/>
    <property type="match status" value="1"/>
</dbReference>
<reference evidence="2 3" key="1">
    <citation type="submission" date="2019-06" db="EMBL/GenBank/DDBJ databases">
        <title>Whole genome sequence for Cellvibrionaceae sp. R142.</title>
        <authorList>
            <person name="Wang G."/>
        </authorList>
    </citation>
    <scope>NUCLEOTIDE SEQUENCE [LARGE SCALE GENOMIC DNA]</scope>
    <source>
        <strain evidence="2 3">R142</strain>
    </source>
</reference>
<dbReference type="SMART" id="SM00418">
    <property type="entry name" value="HTH_ARSR"/>
    <property type="match status" value="1"/>
</dbReference>
<evidence type="ECO:0000259" key="1">
    <source>
        <dbReference type="PROSITE" id="PS50987"/>
    </source>
</evidence>
<dbReference type="Proteomes" id="UP000319732">
    <property type="component" value="Unassembled WGS sequence"/>
</dbReference>